<keyword evidence="4" id="KW-1185">Reference proteome</keyword>
<gene>
    <name evidence="3" type="ORF">ACFOKC_08255</name>
</gene>
<accession>A0ABD5NEM1</accession>
<dbReference type="AlphaFoldDB" id="A0ABD5NEM1"/>
<keyword evidence="2" id="KW-1133">Transmembrane helix</keyword>
<organism evidence="3 4">
    <name type="scientific">Halobacterium litoreum</name>
    <dbReference type="NCBI Taxonomy" id="2039234"/>
    <lineage>
        <taxon>Archaea</taxon>
        <taxon>Methanobacteriati</taxon>
        <taxon>Methanobacteriota</taxon>
        <taxon>Stenosarchaea group</taxon>
        <taxon>Halobacteria</taxon>
        <taxon>Halobacteriales</taxon>
        <taxon>Halobacteriaceae</taxon>
        <taxon>Halobacterium</taxon>
    </lineage>
</organism>
<dbReference type="PANTHER" id="PTHR39162:SF1">
    <property type="entry name" value="SPORULATION PROTEIN YTFJ"/>
    <property type="match status" value="1"/>
</dbReference>
<evidence type="ECO:0000313" key="4">
    <source>
        <dbReference type="Proteomes" id="UP001595660"/>
    </source>
</evidence>
<name>A0ABD5NEM1_9EURY</name>
<protein>
    <submittedName>
        <fullName evidence="3">Spore germination protein GerW family protein</fullName>
    </submittedName>
</protein>
<reference evidence="3 4" key="1">
    <citation type="journal article" date="2019" name="Int. J. Syst. Evol. Microbiol.">
        <title>The Global Catalogue of Microorganisms (GCM) 10K type strain sequencing project: providing services to taxonomists for standard genome sequencing and annotation.</title>
        <authorList>
            <consortium name="The Broad Institute Genomics Platform"/>
            <consortium name="The Broad Institute Genome Sequencing Center for Infectious Disease"/>
            <person name="Wu L."/>
            <person name="Ma J."/>
        </authorList>
    </citation>
    <scope>NUCLEOTIDE SEQUENCE [LARGE SCALE GENOMIC DNA]</scope>
    <source>
        <strain evidence="3 4">CGMCC 1.12562</strain>
    </source>
</reference>
<evidence type="ECO:0000256" key="2">
    <source>
        <dbReference type="SAM" id="Phobius"/>
    </source>
</evidence>
<evidence type="ECO:0000256" key="1">
    <source>
        <dbReference type="SAM" id="MobiDB-lite"/>
    </source>
</evidence>
<sequence>MHTDVDSVLASVVERLAEAGGVGSVYGDPVERDDRTVIPVARVAWGFGGGGGSGPADAEREDGEGDEPAGEGYGMGGGVSASPAGALEITDDGTRFVRYESRKRLVVAVLLAFLAGVLLGRR</sequence>
<dbReference type="EMBL" id="JBHRWN010000002">
    <property type="protein sequence ID" value="MFC3477715.1"/>
    <property type="molecule type" value="Genomic_DNA"/>
</dbReference>
<dbReference type="RefSeq" id="WP_232571162.1">
    <property type="nucleotide sequence ID" value="NZ_CP089466.1"/>
</dbReference>
<keyword evidence="2" id="KW-0812">Transmembrane</keyword>
<keyword evidence="2" id="KW-0472">Membrane</keyword>
<dbReference type="Pfam" id="PF09579">
    <property type="entry name" value="Spore_YtfJ"/>
    <property type="match status" value="1"/>
</dbReference>
<feature type="transmembrane region" description="Helical" evidence="2">
    <location>
        <begin position="105"/>
        <end position="121"/>
    </location>
</feature>
<feature type="region of interest" description="Disordered" evidence="1">
    <location>
        <begin position="46"/>
        <end position="79"/>
    </location>
</feature>
<proteinExistence type="predicted"/>
<dbReference type="PANTHER" id="PTHR39162">
    <property type="entry name" value="GLL3345 PROTEIN"/>
    <property type="match status" value="1"/>
</dbReference>
<feature type="compositionally biased region" description="Acidic residues" evidence="1">
    <location>
        <begin position="59"/>
        <end position="69"/>
    </location>
</feature>
<dbReference type="GeneID" id="69116351"/>
<dbReference type="InterPro" id="IPR014229">
    <property type="entry name" value="Spore_YtfJ"/>
</dbReference>
<dbReference type="Proteomes" id="UP001595660">
    <property type="component" value="Unassembled WGS sequence"/>
</dbReference>
<evidence type="ECO:0000313" key="3">
    <source>
        <dbReference type="EMBL" id="MFC3477715.1"/>
    </source>
</evidence>
<comment type="caution">
    <text evidence="3">The sequence shown here is derived from an EMBL/GenBank/DDBJ whole genome shotgun (WGS) entry which is preliminary data.</text>
</comment>